<feature type="region of interest" description="Disordered" evidence="1">
    <location>
        <begin position="1"/>
        <end position="29"/>
    </location>
</feature>
<reference evidence="2 3" key="1">
    <citation type="submission" date="2019-03" db="EMBL/GenBank/DDBJ databases">
        <title>First draft genome of Liparis tanakae, snailfish: a comprehensive survey of snailfish specific genes.</title>
        <authorList>
            <person name="Kim W."/>
            <person name="Song I."/>
            <person name="Jeong J.-H."/>
            <person name="Kim D."/>
            <person name="Kim S."/>
            <person name="Ryu S."/>
            <person name="Song J.Y."/>
            <person name="Lee S.K."/>
        </authorList>
    </citation>
    <scope>NUCLEOTIDE SEQUENCE [LARGE SCALE GENOMIC DNA]</scope>
    <source>
        <tissue evidence="2">Muscle</tissue>
    </source>
</reference>
<feature type="compositionally biased region" description="Polar residues" evidence="1">
    <location>
        <begin position="122"/>
        <end position="132"/>
    </location>
</feature>
<proteinExistence type="predicted"/>
<protein>
    <submittedName>
        <fullName evidence="2">Uncharacterized protein</fullName>
    </submittedName>
</protein>
<evidence type="ECO:0000313" key="2">
    <source>
        <dbReference type="EMBL" id="TNN27773.1"/>
    </source>
</evidence>
<feature type="region of interest" description="Disordered" evidence="1">
    <location>
        <begin position="113"/>
        <end position="132"/>
    </location>
</feature>
<name>A0A4Z2EG70_9TELE</name>
<gene>
    <name evidence="2" type="ORF">EYF80_062080</name>
</gene>
<accession>A0A4Z2EG70</accession>
<evidence type="ECO:0000256" key="1">
    <source>
        <dbReference type="SAM" id="MobiDB-lite"/>
    </source>
</evidence>
<dbReference type="AlphaFoldDB" id="A0A4Z2EG70"/>
<organism evidence="2 3">
    <name type="scientific">Liparis tanakae</name>
    <name type="common">Tanaka's snailfish</name>
    <dbReference type="NCBI Taxonomy" id="230148"/>
    <lineage>
        <taxon>Eukaryota</taxon>
        <taxon>Metazoa</taxon>
        <taxon>Chordata</taxon>
        <taxon>Craniata</taxon>
        <taxon>Vertebrata</taxon>
        <taxon>Euteleostomi</taxon>
        <taxon>Actinopterygii</taxon>
        <taxon>Neopterygii</taxon>
        <taxon>Teleostei</taxon>
        <taxon>Neoteleostei</taxon>
        <taxon>Acanthomorphata</taxon>
        <taxon>Eupercaria</taxon>
        <taxon>Perciformes</taxon>
        <taxon>Cottioidei</taxon>
        <taxon>Cottales</taxon>
        <taxon>Liparidae</taxon>
        <taxon>Liparis</taxon>
    </lineage>
</organism>
<feature type="compositionally biased region" description="Low complexity" evidence="1">
    <location>
        <begin position="72"/>
        <end position="92"/>
    </location>
</feature>
<feature type="region of interest" description="Disordered" evidence="1">
    <location>
        <begin position="60"/>
        <end position="96"/>
    </location>
</feature>
<dbReference type="EMBL" id="SRLO01007758">
    <property type="protein sequence ID" value="TNN27773.1"/>
    <property type="molecule type" value="Genomic_DNA"/>
</dbReference>
<sequence>MGEEGEGGESTLPWKPANEEASCSWREKKRSKWRPLRLEAVLTLHAGPLDDQQPAVAALGADEQASPTRPLAGAARRAPTKASAAPTPTATASRDEEAAEMILTFQLEVGTQARAQARAHSCSPSLSTAELL</sequence>
<keyword evidence="3" id="KW-1185">Reference proteome</keyword>
<evidence type="ECO:0000313" key="3">
    <source>
        <dbReference type="Proteomes" id="UP000314294"/>
    </source>
</evidence>
<comment type="caution">
    <text evidence="2">The sequence shown here is derived from an EMBL/GenBank/DDBJ whole genome shotgun (WGS) entry which is preliminary data.</text>
</comment>
<dbReference type="Proteomes" id="UP000314294">
    <property type="component" value="Unassembled WGS sequence"/>
</dbReference>